<dbReference type="EnsemblPlants" id="AET5Gv20219900.2">
    <property type="protein sequence ID" value="AET5Gv20219900.2"/>
    <property type="gene ID" value="AET5Gv20219900"/>
</dbReference>
<sequence length="115" mass="12991">MKTMGEITSLYSAPKQKQIWGIHVAVCCNLLPFQRQASAVTSPAFAFILLNRDSVIYVYIHVVKAILKIGKILLPTSCFLIYYRNMNTSCIFIFMLSSCGLTKGRNSHKVISLHY</sequence>
<reference evidence="2" key="1">
    <citation type="journal article" date="2014" name="Science">
        <title>Ancient hybridizations among the ancestral genomes of bread wheat.</title>
        <authorList>
            <consortium name="International Wheat Genome Sequencing Consortium,"/>
            <person name="Marcussen T."/>
            <person name="Sandve S.R."/>
            <person name="Heier L."/>
            <person name="Spannagl M."/>
            <person name="Pfeifer M."/>
            <person name="Jakobsen K.S."/>
            <person name="Wulff B.B."/>
            <person name="Steuernagel B."/>
            <person name="Mayer K.F."/>
            <person name="Olsen O.A."/>
        </authorList>
    </citation>
    <scope>NUCLEOTIDE SEQUENCE [LARGE SCALE GENOMIC DNA]</scope>
    <source>
        <strain evidence="2">cv. AL8/78</strain>
    </source>
</reference>
<dbReference type="Gramene" id="AET5Gv20219900.2">
    <property type="protein sequence ID" value="AET5Gv20219900.2"/>
    <property type="gene ID" value="AET5Gv20219900"/>
</dbReference>
<evidence type="ECO:0000313" key="2">
    <source>
        <dbReference type="Proteomes" id="UP000015105"/>
    </source>
</evidence>
<accession>A0A453JX48</accession>
<proteinExistence type="predicted"/>
<reference evidence="1" key="3">
    <citation type="journal article" date="2017" name="Nature">
        <title>Genome sequence of the progenitor of the wheat D genome Aegilops tauschii.</title>
        <authorList>
            <person name="Luo M.C."/>
            <person name="Gu Y.Q."/>
            <person name="Puiu D."/>
            <person name="Wang H."/>
            <person name="Twardziok S.O."/>
            <person name="Deal K.R."/>
            <person name="Huo N."/>
            <person name="Zhu T."/>
            <person name="Wang L."/>
            <person name="Wang Y."/>
            <person name="McGuire P.E."/>
            <person name="Liu S."/>
            <person name="Long H."/>
            <person name="Ramasamy R.K."/>
            <person name="Rodriguez J.C."/>
            <person name="Van S.L."/>
            <person name="Yuan L."/>
            <person name="Wang Z."/>
            <person name="Xia Z."/>
            <person name="Xiao L."/>
            <person name="Anderson O.D."/>
            <person name="Ouyang S."/>
            <person name="Liang Y."/>
            <person name="Zimin A.V."/>
            <person name="Pertea G."/>
            <person name="Qi P."/>
            <person name="Bennetzen J.L."/>
            <person name="Dai X."/>
            <person name="Dawson M.W."/>
            <person name="Muller H.G."/>
            <person name="Kugler K."/>
            <person name="Rivarola-Duarte L."/>
            <person name="Spannagl M."/>
            <person name="Mayer K.F.X."/>
            <person name="Lu F.H."/>
            <person name="Bevan M.W."/>
            <person name="Leroy P."/>
            <person name="Li P."/>
            <person name="You F.M."/>
            <person name="Sun Q."/>
            <person name="Liu Z."/>
            <person name="Lyons E."/>
            <person name="Wicker T."/>
            <person name="Salzberg S.L."/>
            <person name="Devos K.M."/>
            <person name="Dvorak J."/>
        </authorList>
    </citation>
    <scope>NUCLEOTIDE SEQUENCE [LARGE SCALE GENOMIC DNA]</scope>
    <source>
        <strain evidence="1">cv. AL8/78</strain>
    </source>
</reference>
<organism evidence="1 2">
    <name type="scientific">Aegilops tauschii subsp. strangulata</name>
    <name type="common">Goatgrass</name>
    <dbReference type="NCBI Taxonomy" id="200361"/>
    <lineage>
        <taxon>Eukaryota</taxon>
        <taxon>Viridiplantae</taxon>
        <taxon>Streptophyta</taxon>
        <taxon>Embryophyta</taxon>
        <taxon>Tracheophyta</taxon>
        <taxon>Spermatophyta</taxon>
        <taxon>Magnoliopsida</taxon>
        <taxon>Liliopsida</taxon>
        <taxon>Poales</taxon>
        <taxon>Poaceae</taxon>
        <taxon>BOP clade</taxon>
        <taxon>Pooideae</taxon>
        <taxon>Triticodae</taxon>
        <taxon>Triticeae</taxon>
        <taxon>Triticinae</taxon>
        <taxon>Aegilops</taxon>
    </lineage>
</organism>
<dbReference type="AlphaFoldDB" id="A0A453JX48"/>
<reference evidence="2" key="2">
    <citation type="journal article" date="2017" name="Nat. Plants">
        <title>The Aegilops tauschii genome reveals multiple impacts of transposons.</title>
        <authorList>
            <person name="Zhao G."/>
            <person name="Zou C."/>
            <person name="Li K."/>
            <person name="Wang K."/>
            <person name="Li T."/>
            <person name="Gao L."/>
            <person name="Zhang X."/>
            <person name="Wang H."/>
            <person name="Yang Z."/>
            <person name="Liu X."/>
            <person name="Jiang W."/>
            <person name="Mao L."/>
            <person name="Kong X."/>
            <person name="Jiao Y."/>
            <person name="Jia J."/>
        </authorList>
    </citation>
    <scope>NUCLEOTIDE SEQUENCE [LARGE SCALE GENOMIC DNA]</scope>
    <source>
        <strain evidence="2">cv. AL8/78</strain>
    </source>
</reference>
<name>A0A453JX48_AEGTS</name>
<keyword evidence="2" id="KW-1185">Reference proteome</keyword>
<protein>
    <submittedName>
        <fullName evidence="1">Uncharacterized protein</fullName>
    </submittedName>
</protein>
<reference evidence="1" key="5">
    <citation type="journal article" date="2021" name="G3 (Bethesda)">
        <title>Aegilops tauschii genome assembly Aet v5.0 features greater sequence contiguity and improved annotation.</title>
        <authorList>
            <person name="Wang L."/>
            <person name="Zhu T."/>
            <person name="Rodriguez J.C."/>
            <person name="Deal K.R."/>
            <person name="Dubcovsky J."/>
            <person name="McGuire P.E."/>
            <person name="Lux T."/>
            <person name="Spannagl M."/>
            <person name="Mayer K.F.X."/>
            <person name="Baldrich P."/>
            <person name="Meyers B.C."/>
            <person name="Huo N."/>
            <person name="Gu Y.Q."/>
            <person name="Zhou H."/>
            <person name="Devos K.M."/>
            <person name="Bennetzen J.L."/>
            <person name="Unver T."/>
            <person name="Budak H."/>
            <person name="Gulick P.J."/>
            <person name="Galiba G."/>
            <person name="Kalapos B."/>
            <person name="Nelson D.R."/>
            <person name="Li P."/>
            <person name="You F.M."/>
            <person name="Luo M.C."/>
            <person name="Dvorak J."/>
        </authorList>
    </citation>
    <scope>NUCLEOTIDE SEQUENCE [LARGE SCALE GENOMIC DNA]</scope>
    <source>
        <strain evidence="1">cv. AL8/78</strain>
    </source>
</reference>
<reference evidence="1" key="4">
    <citation type="submission" date="2019-03" db="UniProtKB">
        <authorList>
            <consortium name="EnsemblPlants"/>
        </authorList>
    </citation>
    <scope>IDENTIFICATION</scope>
</reference>
<dbReference type="Proteomes" id="UP000015105">
    <property type="component" value="Chromosome 5D"/>
</dbReference>
<evidence type="ECO:0000313" key="1">
    <source>
        <dbReference type="EnsemblPlants" id="AET5Gv20219900.2"/>
    </source>
</evidence>